<comment type="caution">
    <text evidence="10">The sequence shown here is derived from an EMBL/GenBank/DDBJ whole genome shotgun (WGS) entry which is preliminary data.</text>
</comment>
<evidence type="ECO:0000259" key="9">
    <source>
        <dbReference type="Pfam" id="PF16922"/>
    </source>
</evidence>
<feature type="domain" description="GINS subunit" evidence="8">
    <location>
        <begin position="96"/>
        <end position="165"/>
    </location>
</feature>
<evidence type="ECO:0000256" key="4">
    <source>
        <dbReference type="ARBA" id="ARBA00022705"/>
    </source>
</evidence>
<dbReference type="STRING" id="109895.A0A507E0A0"/>
<dbReference type="CDD" id="cd11711">
    <property type="entry name" value="GINS_A_Sld5"/>
    <property type="match status" value="1"/>
</dbReference>
<feature type="domain" description="DNA replication complex GINS protein SLD5 C-terminal" evidence="9">
    <location>
        <begin position="191"/>
        <end position="244"/>
    </location>
</feature>
<dbReference type="Pfam" id="PF16922">
    <property type="entry name" value="SLD5_C"/>
    <property type="match status" value="1"/>
</dbReference>
<dbReference type="Gene3D" id="3.40.5.60">
    <property type="match status" value="1"/>
</dbReference>
<evidence type="ECO:0000256" key="2">
    <source>
        <dbReference type="ARBA" id="ARBA00008187"/>
    </source>
</evidence>
<evidence type="ECO:0000256" key="6">
    <source>
        <dbReference type="PIRNR" id="PIRNR007764"/>
    </source>
</evidence>
<protein>
    <recommendedName>
        <fullName evidence="3 6">DNA replication complex GINS protein SLD5</fullName>
    </recommendedName>
</protein>
<dbReference type="GO" id="GO:0000727">
    <property type="term" value="P:double-strand break repair via break-induced replication"/>
    <property type="evidence" value="ECO:0007669"/>
    <property type="project" value="TreeGrafter"/>
</dbReference>
<dbReference type="PIRSF" id="PIRSF007764">
    <property type="entry name" value="Sld5"/>
    <property type="match status" value="1"/>
</dbReference>
<dbReference type="AlphaFoldDB" id="A0A507E0A0"/>
<evidence type="ECO:0000313" key="10">
    <source>
        <dbReference type="EMBL" id="TPX56638.1"/>
    </source>
</evidence>
<keyword evidence="11" id="KW-1185">Reference proteome</keyword>
<feature type="region of interest" description="Disordered" evidence="7">
    <location>
        <begin position="1"/>
        <end position="35"/>
    </location>
</feature>
<evidence type="ECO:0000259" key="8">
    <source>
        <dbReference type="Pfam" id="PF05916"/>
    </source>
</evidence>
<evidence type="ECO:0000256" key="1">
    <source>
        <dbReference type="ARBA" id="ARBA00004123"/>
    </source>
</evidence>
<dbReference type="EMBL" id="QEAQ01000068">
    <property type="protein sequence ID" value="TPX56638.1"/>
    <property type="molecule type" value="Genomic_DNA"/>
</dbReference>
<proteinExistence type="inferred from homology"/>
<keyword evidence="4 6" id="KW-0235">DNA replication</keyword>
<dbReference type="InterPro" id="IPR036224">
    <property type="entry name" value="GINS_bundle-like_dom_sf"/>
</dbReference>
<gene>
    <name evidence="10" type="ORF">PhCBS80983_g04388</name>
</gene>
<name>A0A507E0A0_9FUNG</name>
<dbReference type="CDD" id="cd21692">
    <property type="entry name" value="GINS_B_Sld5"/>
    <property type="match status" value="1"/>
</dbReference>
<comment type="subcellular location">
    <subcellularLocation>
        <location evidence="1 6">Nucleus</location>
    </subcellularLocation>
</comment>
<accession>A0A507E0A0</accession>
<comment type="function">
    <text evidence="6">The GINS complex plays an essential role in the initiation of DNA replication.</text>
</comment>
<keyword evidence="5 6" id="KW-0539">Nucleus</keyword>
<dbReference type="PANTHER" id="PTHR21206">
    <property type="entry name" value="SLD5 PROTEIN"/>
    <property type="match status" value="1"/>
</dbReference>
<organism evidence="10 11">
    <name type="scientific">Powellomyces hirtus</name>
    <dbReference type="NCBI Taxonomy" id="109895"/>
    <lineage>
        <taxon>Eukaryota</taxon>
        <taxon>Fungi</taxon>
        <taxon>Fungi incertae sedis</taxon>
        <taxon>Chytridiomycota</taxon>
        <taxon>Chytridiomycota incertae sedis</taxon>
        <taxon>Chytridiomycetes</taxon>
        <taxon>Spizellomycetales</taxon>
        <taxon>Powellomycetaceae</taxon>
        <taxon>Powellomyces</taxon>
    </lineage>
</organism>
<dbReference type="Proteomes" id="UP000318582">
    <property type="component" value="Unassembled WGS sequence"/>
</dbReference>
<sequence length="244" mass="28489">MLAGSLSPSPDDDDHMDTGPTIGTATDSTFTFSLNDDNDEDDTTYFNDDIRSLTQWWINERCAPELLMYQADLVESLMEMMEAQAGIIESKSSDTPDSAFLVVLYQQEMERIKFIIRSYLRTRLAKIQRHTLHILREAEYRSRLSIDEIMFAEKYQELLAHHFQKFALEELPDYLQRLDDTTENLTMVSRPDLEDAVFCRIKEQIGVFQLESSDEAIEMRPNNIYFLRYNAIRRLMEDGKVDLV</sequence>
<dbReference type="InterPro" id="IPR031633">
    <property type="entry name" value="SLD5_C"/>
</dbReference>
<feature type="compositionally biased region" description="Polar residues" evidence="7">
    <location>
        <begin position="21"/>
        <end position="35"/>
    </location>
</feature>
<dbReference type="GO" id="GO:0000811">
    <property type="term" value="C:GINS complex"/>
    <property type="evidence" value="ECO:0007669"/>
    <property type="project" value="UniProtKB-UniRule"/>
</dbReference>
<dbReference type="InterPro" id="IPR008591">
    <property type="entry name" value="GINS_Sld5"/>
</dbReference>
<evidence type="ECO:0000256" key="7">
    <source>
        <dbReference type="SAM" id="MobiDB-lite"/>
    </source>
</evidence>
<dbReference type="InterPro" id="IPR038749">
    <property type="entry name" value="Sld5_GINS_A"/>
</dbReference>
<comment type="similarity">
    <text evidence="2 6">Belongs to the GINS4/SLD5 family.</text>
</comment>
<evidence type="ECO:0000256" key="3">
    <source>
        <dbReference type="ARBA" id="ARBA00014804"/>
    </source>
</evidence>
<dbReference type="SUPFAM" id="SSF158573">
    <property type="entry name" value="GINS helical bundle-like"/>
    <property type="match status" value="1"/>
</dbReference>
<dbReference type="InterPro" id="IPR021151">
    <property type="entry name" value="GINS_A"/>
</dbReference>
<reference evidence="10 11" key="1">
    <citation type="journal article" date="2019" name="Sci. Rep.">
        <title>Comparative genomics of chytrid fungi reveal insights into the obligate biotrophic and pathogenic lifestyle of Synchytrium endobioticum.</title>
        <authorList>
            <person name="van de Vossenberg B.T.L.H."/>
            <person name="Warris S."/>
            <person name="Nguyen H.D.T."/>
            <person name="van Gent-Pelzer M.P.E."/>
            <person name="Joly D.L."/>
            <person name="van de Geest H.C."/>
            <person name="Bonants P.J.M."/>
            <person name="Smith D.S."/>
            <person name="Levesque C.A."/>
            <person name="van der Lee T.A.J."/>
        </authorList>
    </citation>
    <scope>NUCLEOTIDE SEQUENCE [LARGE SCALE GENOMIC DNA]</scope>
    <source>
        <strain evidence="10 11">CBS 809.83</strain>
    </source>
</reference>
<dbReference type="GO" id="GO:0006261">
    <property type="term" value="P:DNA-templated DNA replication"/>
    <property type="evidence" value="ECO:0007669"/>
    <property type="project" value="InterPro"/>
</dbReference>
<dbReference type="SUPFAM" id="SSF160059">
    <property type="entry name" value="PriA/YqbF domain"/>
    <property type="match status" value="1"/>
</dbReference>
<dbReference type="Gene3D" id="1.20.58.1030">
    <property type="match status" value="1"/>
</dbReference>
<evidence type="ECO:0000313" key="11">
    <source>
        <dbReference type="Proteomes" id="UP000318582"/>
    </source>
</evidence>
<dbReference type="Pfam" id="PF05916">
    <property type="entry name" value="Sld5"/>
    <property type="match status" value="1"/>
</dbReference>
<dbReference type="PANTHER" id="PTHR21206:SF0">
    <property type="entry name" value="DNA REPLICATION COMPLEX GINS PROTEIN SLD5"/>
    <property type="match status" value="1"/>
</dbReference>
<evidence type="ECO:0000256" key="5">
    <source>
        <dbReference type="ARBA" id="ARBA00023242"/>
    </source>
</evidence>